<dbReference type="PANTHER" id="PTHR31302:SF31">
    <property type="entry name" value="PHOSPHODIESTERASE YAEI"/>
    <property type="match status" value="1"/>
</dbReference>
<evidence type="ECO:0000313" key="4">
    <source>
        <dbReference type="EMBL" id="SDE12274.1"/>
    </source>
</evidence>
<proteinExistence type="predicted"/>
<dbReference type="PANTHER" id="PTHR31302">
    <property type="entry name" value="TRANSMEMBRANE PROTEIN WITH METALLOPHOSPHOESTERASE DOMAIN-RELATED"/>
    <property type="match status" value="1"/>
</dbReference>
<keyword evidence="5" id="KW-1185">Reference proteome</keyword>
<name>A0A1G7ABI8_NIADE</name>
<evidence type="ECO:0000256" key="1">
    <source>
        <dbReference type="ARBA" id="ARBA00022723"/>
    </source>
</evidence>
<dbReference type="Proteomes" id="UP000198757">
    <property type="component" value="Unassembled WGS sequence"/>
</dbReference>
<dbReference type="GO" id="GO:0016020">
    <property type="term" value="C:membrane"/>
    <property type="evidence" value="ECO:0007669"/>
    <property type="project" value="GOC"/>
</dbReference>
<dbReference type="InterPro" id="IPR004843">
    <property type="entry name" value="Calcineurin-like_PHP"/>
</dbReference>
<keyword evidence="2" id="KW-0378">Hydrolase</keyword>
<dbReference type="Pfam" id="PF00149">
    <property type="entry name" value="Metallophos"/>
    <property type="match status" value="1"/>
</dbReference>
<sequence length="302" mass="34773">MFLHKSLIVPERILKWWKLILQPMNRRKFLKYSSILGGAGLLTGLYTWQVEPFWLEFTRVPMPVKNLPPALAGKTLMQISDIHIGVHSRDSYLKDSFIKAAAYQPDFVAYTGDFVTYNEPRQLDQLQELMRHAPQGRLGTTAVLGNHDYGARWKDSILANNITAMLEQMQIRVLRNEQQQYSGLNFIGIDDKWGTNFKPEKAMRYWNRQEATVVLCHNPDVMDLPVWNGYNGWVISGHTHGGQCKPPFLPPPLLPVTNKRYAAGQIGFEDGRTLYINRALGFTWQVRFNVRPEITVFELIRG</sequence>
<evidence type="ECO:0000313" key="5">
    <source>
        <dbReference type="Proteomes" id="UP000198757"/>
    </source>
</evidence>
<dbReference type="AlphaFoldDB" id="A0A1G7ABI8"/>
<dbReference type="InterPro" id="IPR029052">
    <property type="entry name" value="Metallo-depent_PP-like"/>
</dbReference>
<accession>A0A1G7ABI8</accession>
<dbReference type="InterPro" id="IPR019546">
    <property type="entry name" value="TAT_signal_bac_arc"/>
</dbReference>
<dbReference type="Gene3D" id="3.60.21.10">
    <property type="match status" value="1"/>
</dbReference>
<organism evidence="4 5">
    <name type="scientific">Niabella drilacis (strain DSM 25811 / CCM 8410 / CCUG 62505 / LMG 26954 / E90)</name>
    <dbReference type="NCBI Taxonomy" id="1285928"/>
    <lineage>
        <taxon>Bacteria</taxon>
        <taxon>Pseudomonadati</taxon>
        <taxon>Bacteroidota</taxon>
        <taxon>Chitinophagia</taxon>
        <taxon>Chitinophagales</taxon>
        <taxon>Chitinophagaceae</taxon>
        <taxon>Niabella</taxon>
    </lineage>
</organism>
<reference evidence="5" key="1">
    <citation type="submission" date="2016-10" db="EMBL/GenBank/DDBJ databases">
        <authorList>
            <person name="Varghese N."/>
            <person name="Submissions S."/>
        </authorList>
    </citation>
    <scope>NUCLEOTIDE SEQUENCE [LARGE SCALE GENOMIC DNA]</scope>
    <source>
        <strain evidence="5">DSM 25811 / CCM 8410 / LMG 26954 / E90</strain>
    </source>
</reference>
<protein>
    <recommendedName>
        <fullName evidence="3">Calcineurin-like phosphoesterase domain-containing protein</fullName>
    </recommendedName>
</protein>
<dbReference type="GO" id="GO:0046872">
    <property type="term" value="F:metal ion binding"/>
    <property type="evidence" value="ECO:0007669"/>
    <property type="project" value="UniProtKB-KW"/>
</dbReference>
<dbReference type="InterPro" id="IPR051158">
    <property type="entry name" value="Metallophosphoesterase_sf"/>
</dbReference>
<gene>
    <name evidence="4" type="ORF">SAMN04487894_12237</name>
</gene>
<dbReference type="NCBIfam" id="TIGR01409">
    <property type="entry name" value="TAT_signal_seq"/>
    <property type="match status" value="1"/>
</dbReference>
<keyword evidence="1" id="KW-0479">Metal-binding</keyword>
<dbReference type="GO" id="GO:0008758">
    <property type="term" value="F:UDP-2,3-diacylglucosamine hydrolase activity"/>
    <property type="evidence" value="ECO:0007669"/>
    <property type="project" value="TreeGrafter"/>
</dbReference>
<dbReference type="EMBL" id="FMZO01000022">
    <property type="protein sequence ID" value="SDE12274.1"/>
    <property type="molecule type" value="Genomic_DNA"/>
</dbReference>
<dbReference type="GO" id="GO:0009245">
    <property type="term" value="P:lipid A biosynthetic process"/>
    <property type="evidence" value="ECO:0007669"/>
    <property type="project" value="TreeGrafter"/>
</dbReference>
<feature type="domain" description="Calcineurin-like phosphoesterase" evidence="3">
    <location>
        <begin position="76"/>
        <end position="241"/>
    </location>
</feature>
<dbReference type="SUPFAM" id="SSF56300">
    <property type="entry name" value="Metallo-dependent phosphatases"/>
    <property type="match status" value="1"/>
</dbReference>
<evidence type="ECO:0000259" key="3">
    <source>
        <dbReference type="Pfam" id="PF00149"/>
    </source>
</evidence>
<evidence type="ECO:0000256" key="2">
    <source>
        <dbReference type="ARBA" id="ARBA00022801"/>
    </source>
</evidence>
<dbReference type="STRING" id="1285928.SAMN04487894_12237"/>